<evidence type="ECO:0000313" key="1">
    <source>
        <dbReference type="EMBL" id="CUH46203.1"/>
    </source>
</evidence>
<accession>A0A0P1EA79</accession>
<name>A0A0P1EA79_9RHOB</name>
<dbReference type="EMBL" id="CYPU01000008">
    <property type="protein sequence ID" value="CUH46203.1"/>
    <property type="molecule type" value="Genomic_DNA"/>
</dbReference>
<dbReference type="STRING" id="81569.RUM4293_01778"/>
<sequence length="93" mass="10711">MDIARFSERLMGMKDEIWLRHANPWSVWTRVLTPLPLLALAIWSREWIDNWAWVAVGAGLGLGQPTRFFATRDLRQLVGARRIGRACLVAKPR</sequence>
<gene>
    <name evidence="1" type="ORF">RUA4292_00368</name>
</gene>
<dbReference type="AlphaFoldDB" id="A0A0P1EA79"/>
<dbReference type="Pfam" id="PF20358">
    <property type="entry name" value="DUF6653"/>
    <property type="match status" value="1"/>
</dbReference>
<organism evidence="1 2">
    <name type="scientific">Ruegeria atlantica</name>
    <dbReference type="NCBI Taxonomy" id="81569"/>
    <lineage>
        <taxon>Bacteria</taxon>
        <taxon>Pseudomonadati</taxon>
        <taxon>Pseudomonadota</taxon>
        <taxon>Alphaproteobacteria</taxon>
        <taxon>Rhodobacterales</taxon>
        <taxon>Roseobacteraceae</taxon>
        <taxon>Ruegeria</taxon>
    </lineage>
</organism>
<dbReference type="InterPro" id="IPR046595">
    <property type="entry name" value="DUF6653"/>
</dbReference>
<reference evidence="1 2" key="1">
    <citation type="submission" date="2015-09" db="EMBL/GenBank/DDBJ databases">
        <authorList>
            <consortium name="Swine Surveillance"/>
        </authorList>
    </citation>
    <scope>NUCLEOTIDE SEQUENCE [LARGE SCALE GENOMIC DNA]</scope>
    <source>
        <strain evidence="1 2">CECT 4292</strain>
    </source>
</reference>
<dbReference type="Proteomes" id="UP000050783">
    <property type="component" value="Unassembled WGS sequence"/>
</dbReference>
<evidence type="ECO:0000313" key="2">
    <source>
        <dbReference type="Proteomes" id="UP000050783"/>
    </source>
</evidence>
<proteinExistence type="predicted"/>
<protein>
    <submittedName>
        <fullName evidence="1">Uncharacterized protein</fullName>
    </submittedName>
</protein>